<name>A0A2U1QAW0_ARTAN</name>
<gene>
    <name evidence="1" type="ORF">CTI12_AA053070</name>
</gene>
<accession>A0A2U1QAW0</accession>
<evidence type="ECO:0000313" key="2">
    <source>
        <dbReference type="Proteomes" id="UP000245207"/>
    </source>
</evidence>
<keyword evidence="2" id="KW-1185">Reference proteome</keyword>
<comment type="caution">
    <text evidence="1">The sequence shown here is derived from an EMBL/GenBank/DDBJ whole genome shotgun (WGS) entry which is preliminary data.</text>
</comment>
<dbReference type="AlphaFoldDB" id="A0A2U1QAW0"/>
<sequence length="85" mass="9707">MQEIEATTDTEDKDLIAIFKPFYYPRSIACSPISLLLYALGMKEDPLLVEDGNRKERSSSDQPVYGTRIEARPRRLMKEAEVSLV</sequence>
<reference evidence="1 2" key="1">
    <citation type="journal article" date="2018" name="Mol. Plant">
        <title>The genome of Artemisia annua provides insight into the evolution of Asteraceae family and artemisinin biosynthesis.</title>
        <authorList>
            <person name="Shen Q."/>
            <person name="Zhang L."/>
            <person name="Liao Z."/>
            <person name="Wang S."/>
            <person name="Yan T."/>
            <person name="Shi P."/>
            <person name="Liu M."/>
            <person name="Fu X."/>
            <person name="Pan Q."/>
            <person name="Wang Y."/>
            <person name="Lv Z."/>
            <person name="Lu X."/>
            <person name="Zhang F."/>
            <person name="Jiang W."/>
            <person name="Ma Y."/>
            <person name="Chen M."/>
            <person name="Hao X."/>
            <person name="Li L."/>
            <person name="Tang Y."/>
            <person name="Lv G."/>
            <person name="Zhou Y."/>
            <person name="Sun X."/>
            <person name="Brodelius P.E."/>
            <person name="Rose J.K.C."/>
            <person name="Tang K."/>
        </authorList>
    </citation>
    <scope>NUCLEOTIDE SEQUENCE [LARGE SCALE GENOMIC DNA]</scope>
    <source>
        <strain evidence="2">cv. Huhao1</strain>
        <tissue evidence="1">Leaf</tissue>
    </source>
</reference>
<organism evidence="1 2">
    <name type="scientific">Artemisia annua</name>
    <name type="common">Sweet wormwood</name>
    <dbReference type="NCBI Taxonomy" id="35608"/>
    <lineage>
        <taxon>Eukaryota</taxon>
        <taxon>Viridiplantae</taxon>
        <taxon>Streptophyta</taxon>
        <taxon>Embryophyta</taxon>
        <taxon>Tracheophyta</taxon>
        <taxon>Spermatophyta</taxon>
        <taxon>Magnoliopsida</taxon>
        <taxon>eudicotyledons</taxon>
        <taxon>Gunneridae</taxon>
        <taxon>Pentapetalae</taxon>
        <taxon>asterids</taxon>
        <taxon>campanulids</taxon>
        <taxon>Asterales</taxon>
        <taxon>Asteraceae</taxon>
        <taxon>Asteroideae</taxon>
        <taxon>Anthemideae</taxon>
        <taxon>Artemisiinae</taxon>
        <taxon>Artemisia</taxon>
    </lineage>
</organism>
<proteinExistence type="predicted"/>
<dbReference type="EMBL" id="PKPP01000263">
    <property type="protein sequence ID" value="PWA95123.1"/>
    <property type="molecule type" value="Genomic_DNA"/>
</dbReference>
<protein>
    <submittedName>
        <fullName evidence="1">Uncharacterized protein</fullName>
    </submittedName>
</protein>
<dbReference type="Proteomes" id="UP000245207">
    <property type="component" value="Unassembled WGS sequence"/>
</dbReference>
<evidence type="ECO:0000313" key="1">
    <source>
        <dbReference type="EMBL" id="PWA95123.1"/>
    </source>
</evidence>